<organism evidence="1 2">
    <name type="scientific">Candidatus Uhrbacteria bacterium GW2011_GWF2_39_13</name>
    <dbReference type="NCBI Taxonomy" id="1618995"/>
    <lineage>
        <taxon>Bacteria</taxon>
        <taxon>Candidatus Uhriibacteriota</taxon>
    </lineage>
</organism>
<dbReference type="AlphaFoldDB" id="A0A0G0MP52"/>
<dbReference type="PROSITE" id="PS51257">
    <property type="entry name" value="PROKAR_LIPOPROTEIN"/>
    <property type="match status" value="1"/>
</dbReference>
<comment type="caution">
    <text evidence="1">The sequence shown here is derived from an EMBL/GenBank/DDBJ whole genome shotgun (WGS) entry which is preliminary data.</text>
</comment>
<dbReference type="Proteomes" id="UP000033935">
    <property type="component" value="Unassembled WGS sequence"/>
</dbReference>
<reference evidence="1 2" key="1">
    <citation type="journal article" date="2015" name="Nature">
        <title>rRNA introns, odd ribosomes, and small enigmatic genomes across a large radiation of phyla.</title>
        <authorList>
            <person name="Brown C.T."/>
            <person name="Hug L.A."/>
            <person name="Thomas B.C."/>
            <person name="Sharon I."/>
            <person name="Castelle C.J."/>
            <person name="Singh A."/>
            <person name="Wilkins M.J."/>
            <person name="Williams K.H."/>
            <person name="Banfield J.F."/>
        </authorList>
    </citation>
    <scope>NUCLEOTIDE SEQUENCE [LARGE SCALE GENOMIC DNA]</scope>
</reference>
<name>A0A0G0MP52_9BACT</name>
<gene>
    <name evidence="1" type="ORF">UT30_C0002G0025</name>
</gene>
<accession>A0A0G0MP52</accession>
<sequence>MNIFSRQLGTGLFCLLFVGSGCVSPPVSNLTPEEAASVLSFSVGDEFVLRPTVLGLGGSVVEWSGADEQERTVTLNQWIPNQKVDLTWKSLVPVETTESKAAREAYESEYAQSPVGVEIPEAPEPVYEQNLQTGTITSESLSAATTLMLPQQWPVGDGGMVEESLIWLSQTQYNELINTRSTKVSLGLFDESLSNVEEATTQAKTFIDQIGGFLSLLTGKDSQPTNQSEEATTKNTTTIKADPSWGIFTLEVDGVRTKVRVVEAKNAFAQYKILANPENPLILEIQLTPLSQGNLKIFSKESLAKGFAGYEISEINLKTGD</sequence>
<dbReference type="EMBL" id="LBWG01000002">
    <property type="protein sequence ID" value="KKR04908.1"/>
    <property type="molecule type" value="Genomic_DNA"/>
</dbReference>
<evidence type="ECO:0000313" key="1">
    <source>
        <dbReference type="EMBL" id="KKR04908.1"/>
    </source>
</evidence>
<proteinExistence type="predicted"/>
<protein>
    <submittedName>
        <fullName evidence="1">Uncharacterized protein</fullName>
    </submittedName>
</protein>
<evidence type="ECO:0000313" key="2">
    <source>
        <dbReference type="Proteomes" id="UP000033935"/>
    </source>
</evidence>